<dbReference type="GO" id="GO:0003677">
    <property type="term" value="F:DNA binding"/>
    <property type="evidence" value="ECO:0007669"/>
    <property type="project" value="UniProtKB-KW"/>
</dbReference>
<proteinExistence type="inferred from homology"/>
<feature type="domain" description="HTH IS21-type" evidence="5">
    <location>
        <begin position="3"/>
        <end position="66"/>
    </location>
</feature>
<dbReference type="PANTHER" id="PTHR35004">
    <property type="entry name" value="TRANSPOSASE RV3428C-RELATED"/>
    <property type="match status" value="1"/>
</dbReference>
<keyword evidence="2" id="KW-0815">Transposition</keyword>
<dbReference type="InterPro" id="IPR009057">
    <property type="entry name" value="Homeodomain-like_sf"/>
</dbReference>
<evidence type="ECO:0000256" key="4">
    <source>
        <dbReference type="ARBA" id="ARBA00023172"/>
    </source>
</evidence>
<dbReference type="RefSeq" id="WP_123213105.1">
    <property type="nucleotide sequence ID" value="NZ_RJVO01000013.1"/>
</dbReference>
<evidence type="ECO:0000256" key="1">
    <source>
        <dbReference type="ARBA" id="ARBA00009277"/>
    </source>
</evidence>
<dbReference type="SUPFAM" id="SSF46689">
    <property type="entry name" value="Homeodomain-like"/>
    <property type="match status" value="1"/>
</dbReference>
<comment type="similarity">
    <text evidence="1">Belongs to the transposase IS21/IS408/IS1162 family.</text>
</comment>
<evidence type="ECO:0000256" key="3">
    <source>
        <dbReference type="ARBA" id="ARBA00023125"/>
    </source>
</evidence>
<dbReference type="InParanoid" id="A0A3N0UZ98"/>
<keyword evidence="3" id="KW-0238">DNA-binding</keyword>
<evidence type="ECO:0000313" key="6">
    <source>
        <dbReference type="EMBL" id="ROH85594.1"/>
    </source>
</evidence>
<accession>A0A3N0UZ98</accession>
<reference evidence="6 7" key="1">
    <citation type="submission" date="2018-10" db="EMBL/GenBank/DDBJ databases">
        <authorList>
            <person name="Chen W.-M."/>
        </authorList>
    </citation>
    <scope>NUCLEOTIDE SEQUENCE [LARGE SCALE GENOMIC DNA]</scope>
    <source>
        <strain evidence="6 7">THS-13</strain>
    </source>
</reference>
<gene>
    <name evidence="6" type="ORF">ED208_16895</name>
</gene>
<dbReference type="NCBIfam" id="NF033546">
    <property type="entry name" value="transpos_IS21"/>
    <property type="match status" value="1"/>
</dbReference>
<dbReference type="AlphaFoldDB" id="A0A3N0UZ98"/>
<name>A0A3N0UZ98_9GAMM</name>
<dbReference type="Pfam" id="PF22483">
    <property type="entry name" value="Mu-transpos_C_2"/>
    <property type="match status" value="1"/>
</dbReference>
<dbReference type="GO" id="GO:0006310">
    <property type="term" value="P:DNA recombination"/>
    <property type="evidence" value="ECO:0007669"/>
    <property type="project" value="UniProtKB-KW"/>
</dbReference>
<protein>
    <submittedName>
        <fullName evidence="6">IS21 family transposase</fullName>
    </submittedName>
</protein>
<sequence length="498" mass="56369">MAMYAKVRRMRFRDGLSISEIARRTSLTRNTVKKWLAEPARSEMKYQRPAGPRKLDGHAEWLRQALETDARRPRSDRRTALRLHAQLQEQGFTGSYSRVTEFLRRWKADLGAVTARSAYVPLRFDWGEAFQFDWSEEGLLIGGIWRKIQLAHMKLCASRAFWLVAYPSQGHEMLFDAHTRSFAGLGGVARRGIYDNMKTAVDRVPGRGKARIVNARFAAMTAHYLFDPDFCNVASGWEKGRVEKSVQDTRRRIWQSAADQRFASFGELNVWLATQCIEARQAPHPEFPGMSIQEAWEHEQVQLMPVPTPFDGYVESAVRVSSTSLVSIARNRYSVPCALAGHRVSVRLYPERVVIVADQQIVAEHVRASDRDHVVYDWQHYVPLIERKPGALRNGAPFAELPAPLQRLSRALLRRDGGDRVMAQVLSSVPVFGLEAVLVAVDLVLESGRPSAEHVLNVLARLREGPPPESVETRLTVITAPIADTQRYDSLREEVCHG</sequence>
<dbReference type="PANTHER" id="PTHR35004:SF7">
    <property type="entry name" value="INTEGRASE PROTEIN"/>
    <property type="match status" value="1"/>
</dbReference>
<dbReference type="InterPro" id="IPR017894">
    <property type="entry name" value="HTH_IS21_transposase_type"/>
</dbReference>
<keyword evidence="4" id="KW-0233">DNA recombination</keyword>
<dbReference type="EMBL" id="RJVO01000013">
    <property type="protein sequence ID" value="ROH85594.1"/>
    <property type="molecule type" value="Genomic_DNA"/>
</dbReference>
<keyword evidence="7" id="KW-1185">Reference proteome</keyword>
<comment type="caution">
    <text evidence="6">The sequence shown here is derived from an EMBL/GenBank/DDBJ whole genome shotgun (WGS) entry which is preliminary data.</text>
</comment>
<dbReference type="GO" id="GO:0032196">
    <property type="term" value="P:transposition"/>
    <property type="evidence" value="ECO:0007669"/>
    <property type="project" value="UniProtKB-KW"/>
</dbReference>
<evidence type="ECO:0000256" key="2">
    <source>
        <dbReference type="ARBA" id="ARBA00022578"/>
    </source>
</evidence>
<evidence type="ECO:0000259" key="5">
    <source>
        <dbReference type="PROSITE" id="PS50531"/>
    </source>
</evidence>
<dbReference type="InterPro" id="IPR054353">
    <property type="entry name" value="IstA-like_C"/>
</dbReference>
<dbReference type="PROSITE" id="PS50531">
    <property type="entry name" value="HTH_IS21"/>
    <property type="match status" value="1"/>
</dbReference>
<dbReference type="Proteomes" id="UP000282106">
    <property type="component" value="Unassembled WGS sequence"/>
</dbReference>
<evidence type="ECO:0000313" key="7">
    <source>
        <dbReference type="Proteomes" id="UP000282106"/>
    </source>
</evidence>
<organism evidence="6 7">
    <name type="scientific">Stagnimonas aquatica</name>
    <dbReference type="NCBI Taxonomy" id="2689987"/>
    <lineage>
        <taxon>Bacteria</taxon>
        <taxon>Pseudomonadati</taxon>
        <taxon>Pseudomonadota</taxon>
        <taxon>Gammaproteobacteria</taxon>
        <taxon>Nevskiales</taxon>
        <taxon>Nevskiaceae</taxon>
        <taxon>Stagnimonas</taxon>
    </lineage>
</organism>